<gene>
    <name evidence="2" type="ORF">H9892_00355</name>
</gene>
<dbReference type="AlphaFoldDB" id="A0A9D1PXV5"/>
<dbReference type="Proteomes" id="UP000823990">
    <property type="component" value="Unassembled WGS sequence"/>
</dbReference>
<protein>
    <submittedName>
        <fullName evidence="2">Stage II sporulation protein R</fullName>
    </submittedName>
</protein>
<feature type="signal peptide" evidence="1">
    <location>
        <begin position="1"/>
        <end position="19"/>
    </location>
</feature>
<evidence type="ECO:0000313" key="3">
    <source>
        <dbReference type="Proteomes" id="UP000823990"/>
    </source>
</evidence>
<keyword evidence="1" id="KW-0732">Signal</keyword>
<dbReference type="Pfam" id="PF09551">
    <property type="entry name" value="Spore_II_R"/>
    <property type="match status" value="1"/>
</dbReference>
<reference evidence="2" key="2">
    <citation type="submission" date="2021-04" db="EMBL/GenBank/DDBJ databases">
        <authorList>
            <person name="Gilroy R."/>
        </authorList>
    </citation>
    <scope>NUCLEOTIDE SEQUENCE</scope>
    <source>
        <strain evidence="2">12435</strain>
    </source>
</reference>
<proteinExistence type="predicted"/>
<accession>A0A9D1PXV5</accession>
<dbReference type="EMBL" id="DXHS01000008">
    <property type="protein sequence ID" value="HIW01782.1"/>
    <property type="molecule type" value="Genomic_DNA"/>
</dbReference>
<organism evidence="2 3">
    <name type="scientific">Candidatus Protoclostridium stercorigallinarum</name>
    <dbReference type="NCBI Taxonomy" id="2838741"/>
    <lineage>
        <taxon>Bacteria</taxon>
        <taxon>Bacillati</taxon>
        <taxon>Bacillota</taxon>
        <taxon>Clostridia</taxon>
        <taxon>Candidatus Protoclostridium</taxon>
    </lineage>
</organism>
<feature type="chain" id="PRO_5039634208" evidence="1">
    <location>
        <begin position="20"/>
        <end position="171"/>
    </location>
</feature>
<comment type="caution">
    <text evidence="2">The sequence shown here is derived from an EMBL/GenBank/DDBJ whole genome shotgun (WGS) entry which is preliminary data.</text>
</comment>
<evidence type="ECO:0000256" key="1">
    <source>
        <dbReference type="SAM" id="SignalP"/>
    </source>
</evidence>
<evidence type="ECO:0000313" key="2">
    <source>
        <dbReference type="EMBL" id="HIW01782.1"/>
    </source>
</evidence>
<sequence length="171" mass="18550">MKKYVTPVIVMLISLSALAVLPFSGCASENEPIRIHIRADSDSDVDQAIKYVVRDKIVEYLTPRVGSARSRAEAYRIVKSCAGEAEDIAEDILSACGFGYGANAYVARETFPDRTYGDVTYPAGEYDALIVELGSGEGANWWCVAYPPLCFYGEDGSVEYASIIAELIAAL</sequence>
<reference evidence="2" key="1">
    <citation type="journal article" date="2021" name="PeerJ">
        <title>Extensive microbial diversity within the chicken gut microbiome revealed by metagenomics and culture.</title>
        <authorList>
            <person name="Gilroy R."/>
            <person name="Ravi A."/>
            <person name="Getino M."/>
            <person name="Pursley I."/>
            <person name="Horton D.L."/>
            <person name="Alikhan N.F."/>
            <person name="Baker D."/>
            <person name="Gharbi K."/>
            <person name="Hall N."/>
            <person name="Watson M."/>
            <person name="Adriaenssens E.M."/>
            <person name="Foster-Nyarko E."/>
            <person name="Jarju S."/>
            <person name="Secka A."/>
            <person name="Antonio M."/>
            <person name="Oren A."/>
            <person name="Chaudhuri R.R."/>
            <person name="La Ragione R."/>
            <person name="Hildebrand F."/>
            <person name="Pallen M.J."/>
        </authorList>
    </citation>
    <scope>NUCLEOTIDE SEQUENCE</scope>
    <source>
        <strain evidence="2">12435</strain>
    </source>
</reference>
<name>A0A9D1PXV5_9FIRM</name>
<dbReference type="InterPro" id="IPR014202">
    <property type="entry name" value="Spore_II_R"/>
</dbReference>